<dbReference type="HOGENOM" id="CLU_682355_0_0_1"/>
<dbReference type="KEGG" id="pti:PHATRDRAFT_43665"/>
<dbReference type="eggNOG" id="ENOG502TM2K">
    <property type="taxonomic scope" value="Eukaryota"/>
</dbReference>
<feature type="compositionally biased region" description="Basic and acidic residues" evidence="1">
    <location>
        <begin position="11"/>
        <end position="23"/>
    </location>
</feature>
<dbReference type="PROSITE" id="PS50007">
    <property type="entry name" value="PIPLC_X_DOMAIN"/>
    <property type="match status" value="1"/>
</dbReference>
<dbReference type="PaxDb" id="2850-Phatr43665"/>
<proteinExistence type="predicted"/>
<dbReference type="Proteomes" id="UP000000759">
    <property type="component" value="Chromosome 2"/>
</dbReference>
<feature type="transmembrane region" description="Helical" evidence="2">
    <location>
        <begin position="28"/>
        <end position="51"/>
    </location>
</feature>
<evidence type="ECO:0000256" key="2">
    <source>
        <dbReference type="SAM" id="Phobius"/>
    </source>
</evidence>
<feature type="region of interest" description="Disordered" evidence="1">
    <location>
        <begin position="1"/>
        <end position="23"/>
    </location>
</feature>
<dbReference type="InterPro" id="IPR051057">
    <property type="entry name" value="PI-PLC_domain"/>
</dbReference>
<evidence type="ECO:0000313" key="4">
    <source>
        <dbReference type="Proteomes" id="UP000000759"/>
    </source>
</evidence>
<dbReference type="CDD" id="cd08588">
    <property type="entry name" value="PI-PLCc_At5g67130_like"/>
    <property type="match status" value="1"/>
</dbReference>
<dbReference type="GO" id="GO:0006629">
    <property type="term" value="P:lipid metabolic process"/>
    <property type="evidence" value="ECO:0007669"/>
    <property type="project" value="InterPro"/>
</dbReference>
<accession>B7FT18</accession>
<dbReference type="AlphaFoldDB" id="B7FT18"/>
<dbReference type="OMA" id="YPYLMPE"/>
<dbReference type="Gene3D" id="3.20.20.190">
    <property type="entry name" value="Phosphatidylinositol (PI) phosphodiesterase"/>
    <property type="match status" value="1"/>
</dbReference>
<dbReference type="STRING" id="556484.B7FT18"/>
<reference evidence="3 4" key="1">
    <citation type="journal article" date="2008" name="Nature">
        <title>The Phaeodactylum genome reveals the evolutionary history of diatom genomes.</title>
        <authorList>
            <person name="Bowler C."/>
            <person name="Allen A.E."/>
            <person name="Badger J.H."/>
            <person name="Grimwood J."/>
            <person name="Jabbari K."/>
            <person name="Kuo A."/>
            <person name="Maheswari U."/>
            <person name="Martens C."/>
            <person name="Maumus F."/>
            <person name="Otillar R.P."/>
            <person name="Rayko E."/>
            <person name="Salamov A."/>
            <person name="Vandepoele K."/>
            <person name="Beszteri B."/>
            <person name="Gruber A."/>
            <person name="Heijde M."/>
            <person name="Katinka M."/>
            <person name="Mock T."/>
            <person name="Valentin K."/>
            <person name="Verret F."/>
            <person name="Berges J.A."/>
            <person name="Brownlee C."/>
            <person name="Cadoret J.P."/>
            <person name="Chiovitti A."/>
            <person name="Choi C.J."/>
            <person name="Coesel S."/>
            <person name="De Martino A."/>
            <person name="Detter J.C."/>
            <person name="Durkin C."/>
            <person name="Falciatore A."/>
            <person name="Fournet J."/>
            <person name="Haruta M."/>
            <person name="Huysman M.J."/>
            <person name="Jenkins B.D."/>
            <person name="Jiroutova K."/>
            <person name="Jorgensen R.E."/>
            <person name="Joubert Y."/>
            <person name="Kaplan A."/>
            <person name="Kroger N."/>
            <person name="Kroth P.G."/>
            <person name="La Roche J."/>
            <person name="Lindquist E."/>
            <person name="Lommer M."/>
            <person name="Martin-Jezequel V."/>
            <person name="Lopez P.J."/>
            <person name="Lucas S."/>
            <person name="Mangogna M."/>
            <person name="McGinnis K."/>
            <person name="Medlin L.K."/>
            <person name="Montsant A."/>
            <person name="Oudot-Le Secq M.P."/>
            <person name="Napoli C."/>
            <person name="Obornik M."/>
            <person name="Parker M.S."/>
            <person name="Petit J.L."/>
            <person name="Porcel B.M."/>
            <person name="Poulsen N."/>
            <person name="Robison M."/>
            <person name="Rychlewski L."/>
            <person name="Rynearson T.A."/>
            <person name="Schmutz J."/>
            <person name="Shapiro H."/>
            <person name="Siaut M."/>
            <person name="Stanley M."/>
            <person name="Sussman M.R."/>
            <person name="Taylor A.R."/>
            <person name="Vardi A."/>
            <person name="von Dassow P."/>
            <person name="Vyverman W."/>
            <person name="Willis A."/>
            <person name="Wyrwicz L.S."/>
            <person name="Rokhsar D.S."/>
            <person name="Weissenbach J."/>
            <person name="Armbrust E.V."/>
            <person name="Green B.R."/>
            <person name="Van de Peer Y."/>
            <person name="Grigoriev I.V."/>
        </authorList>
    </citation>
    <scope>NUCLEOTIDE SEQUENCE [LARGE SCALE GENOMIC DNA]</scope>
    <source>
        <strain evidence="3 4">CCAP 1055/1</strain>
    </source>
</reference>
<name>B7FT18_PHATC</name>
<protein>
    <submittedName>
        <fullName evidence="3">Uncharacterized protein</fullName>
    </submittedName>
</protein>
<organism evidence="3 4">
    <name type="scientific">Phaeodactylum tricornutum (strain CCAP 1055/1)</name>
    <dbReference type="NCBI Taxonomy" id="556484"/>
    <lineage>
        <taxon>Eukaryota</taxon>
        <taxon>Sar</taxon>
        <taxon>Stramenopiles</taxon>
        <taxon>Ochrophyta</taxon>
        <taxon>Bacillariophyta</taxon>
        <taxon>Bacillariophyceae</taxon>
        <taxon>Bacillariophycidae</taxon>
        <taxon>Naviculales</taxon>
        <taxon>Phaeodactylaceae</taxon>
        <taxon>Phaeodactylum</taxon>
    </lineage>
</organism>
<dbReference type="InParanoid" id="B7FT18"/>
<dbReference type="SUPFAM" id="SSF51695">
    <property type="entry name" value="PLC-like phosphodiesterases"/>
    <property type="match status" value="1"/>
</dbReference>
<keyword evidence="2" id="KW-1133">Transmembrane helix</keyword>
<dbReference type="InterPro" id="IPR017946">
    <property type="entry name" value="PLC-like_Pdiesterase_TIM-brl"/>
</dbReference>
<keyword evidence="4" id="KW-1185">Reference proteome</keyword>
<dbReference type="PANTHER" id="PTHR13593">
    <property type="match status" value="1"/>
</dbReference>
<keyword evidence="2" id="KW-0472">Membrane</keyword>
<keyword evidence="2" id="KW-0812">Transmembrane</keyword>
<dbReference type="Pfam" id="PF26146">
    <property type="entry name" value="PI-PLC_X"/>
    <property type="match status" value="1"/>
</dbReference>
<dbReference type="EMBL" id="CM000606">
    <property type="protein sequence ID" value="EEC50895.1"/>
    <property type="molecule type" value="Genomic_DNA"/>
</dbReference>
<reference evidence="4" key="2">
    <citation type="submission" date="2008-08" db="EMBL/GenBank/DDBJ databases">
        <authorList>
            <consortium name="Diatom Consortium"/>
            <person name="Grigoriev I."/>
            <person name="Grimwood J."/>
            <person name="Kuo A."/>
            <person name="Otillar R.P."/>
            <person name="Salamov A."/>
            <person name="Detter J.C."/>
            <person name="Lindquist E."/>
            <person name="Shapiro H."/>
            <person name="Lucas S."/>
            <person name="Glavina del Rio T."/>
            <person name="Pitluck S."/>
            <person name="Rokhsar D."/>
            <person name="Bowler C."/>
        </authorList>
    </citation>
    <scope>GENOME REANNOTATION</scope>
    <source>
        <strain evidence="4">CCAP 1055/1</strain>
    </source>
</reference>
<sequence length="404" mass="44775">MGKPVASRSRASTERSPPPKERKSCCRICCLSVILLILLLGVGGILVWLFFPEETKSQLNNVVNTTGNVPKVPSVTIPGTGGGSAPEPTYQFMQCTDPSVCCNGLSTLCDATVDSVMYAALHNAMATSEDGFFLGPNHDYKLEDALKWGYRGINLDIGNCNGELQFIHGRCLLGSRNVVEVLTNINTFLTENPSEVVILPLQIDNSVGAGTIDLFDIYSIMQSVPGFTDRMYVHPEVTTEWPTLGELVETDKRILFFHYGGPSCWDNSSPCPPGFHDWFYYGAETRFSFSDVDAIRDTTSSCEITRGENSRRRFFSVNNFVTLPSSNAAGVLNRLNFVQQHVQQCSALNDGLDVNLVFVDFWHKGNLPEAVQLHNSALARRLIQDNGTRKLLRSPRQTYSKRDI</sequence>
<evidence type="ECO:0000313" key="3">
    <source>
        <dbReference type="EMBL" id="EEC50895.1"/>
    </source>
</evidence>
<gene>
    <name evidence="3" type="ORF">PHATRDRAFT_43665</name>
</gene>
<dbReference type="GeneID" id="7197515"/>
<dbReference type="OrthoDB" id="191594at2759"/>
<dbReference type="GO" id="GO:0008081">
    <property type="term" value="F:phosphoric diester hydrolase activity"/>
    <property type="evidence" value="ECO:0007669"/>
    <property type="project" value="InterPro"/>
</dbReference>
<dbReference type="PANTHER" id="PTHR13593:SF140">
    <property type="entry name" value="PLC-LIKE PHOSPHODIESTERASE"/>
    <property type="match status" value="1"/>
</dbReference>
<evidence type="ECO:0000256" key="1">
    <source>
        <dbReference type="SAM" id="MobiDB-lite"/>
    </source>
</evidence>
<dbReference type="RefSeq" id="XP_002178081.1">
    <property type="nucleotide sequence ID" value="XM_002178045.1"/>
</dbReference>